<dbReference type="InterPro" id="IPR043502">
    <property type="entry name" value="DNA/RNA_pol_sf"/>
</dbReference>
<dbReference type="Pfam" id="PF13966">
    <property type="entry name" value="zf-RVT"/>
    <property type="match status" value="1"/>
</dbReference>
<dbReference type="SUPFAM" id="SSF53098">
    <property type="entry name" value="Ribonuclease H-like"/>
    <property type="match status" value="1"/>
</dbReference>
<gene>
    <name evidence="3" type="ORF">EPI10_034484</name>
</gene>
<dbReference type="OrthoDB" id="653202at2759"/>
<dbReference type="CDD" id="cd01650">
    <property type="entry name" value="RT_nLTR_like"/>
    <property type="match status" value="1"/>
</dbReference>
<dbReference type="AlphaFoldDB" id="A0A5B6TWG0"/>
<dbReference type="PROSITE" id="PS50878">
    <property type="entry name" value="RT_POL"/>
    <property type="match status" value="1"/>
</dbReference>
<dbReference type="Proteomes" id="UP000325315">
    <property type="component" value="Unassembled WGS sequence"/>
</dbReference>
<keyword evidence="3" id="KW-0808">Transferase</keyword>
<keyword evidence="3" id="KW-0695">RNA-directed DNA polymerase</keyword>
<proteinExistence type="predicted"/>
<dbReference type="PANTHER" id="PTHR46890">
    <property type="entry name" value="NON-LTR RETROLELEMENT REVERSE TRANSCRIPTASE-LIKE PROTEIN-RELATED"/>
    <property type="match status" value="1"/>
</dbReference>
<dbReference type="Gene3D" id="3.30.420.10">
    <property type="entry name" value="Ribonuclease H-like superfamily/Ribonuclease H"/>
    <property type="match status" value="1"/>
</dbReference>
<dbReference type="SUPFAM" id="SSF56672">
    <property type="entry name" value="DNA/RNA polymerases"/>
    <property type="match status" value="1"/>
</dbReference>
<sequence length="946" mass="107761">MAGQRHTRNRINELEDENGNKASTTDDMLKIASDYFEKLFFASEAGIDDRIFGLVEKRVMECMNANLTKPFSEEEVCNVVKSMPALKAPGIDGFAAIFFQRYWHIIGTDIVGYCLDILNGQREVSDLNKTCIVLISKLDKPKNMSQFRPISLCNVIYKFIAKVMVIRMSDILGDCINESQGAFIPGRLISDNVLIAYEVLHSLKMKKSGRKGNFALKLDMSKAYDQVEWNFLAGMMKSLGFHDDWIVLVMRCICSVSYSVQLNGICSDWFSPSRGLRQGDPLSPYLFYICAEGFSSLLEEVKNSGGMQGATIGRERISINHLFFADDCILFGDATSEGVHTVRDIIREYETNAGQRVNYDKSLIFFGTNVQEEMKEEVTRILGVRVASSLEKYLGLPMMVGRRKSWAFANFKDRFRKRIEGWSLRYLSMGGKKNVMNRFWWANSKTKSGIHWSNWDALCLPKFAGGLGFKNLFLFNKALLAKQAWRILTNSHCLLAKVLKARYFPNSDFLAAKVGSYPSFTWRSICSVRDLIEEGMVWRIGNGECVNIWNDPWLPGREKNKISGHEIRVQWTSISNLMHPDSNTWNADLIRRLVDDDTARQILSIPLSGGNLLDTVVWKFEGSGEYSVRSGYRTLAPSLVSTNSNNYNNEAFTDFYKDLWGLNIPSKIKIHVWRLFNIWIPHYCNLAKRKLSAESLCPLCKEEMENLNHLLWSCGVLRQVCAYFQIKTYQFENLGDPKVCFARFFTATEIQQKSIIAISIWSLWFRRNKLTHEGMKFKIKKVLGFIRGYTQDIILTHSNLQNKVNRSLQDKWQAPEIGFIKLNFDASFHSKDKTAISAVIARDSTGNILGAETYLFADVADPFVAEARACERALIFAKTMGFSCLAVEGDALSVIKSIKRRGIDRSVIRSVTRHIFLMGLTFEKVSYRFVPRNVNGVAHTMALEGR</sequence>
<dbReference type="Pfam" id="PF00078">
    <property type="entry name" value="RVT_1"/>
    <property type="match status" value="1"/>
</dbReference>
<organism evidence="3 4">
    <name type="scientific">Gossypium australe</name>
    <dbReference type="NCBI Taxonomy" id="47621"/>
    <lineage>
        <taxon>Eukaryota</taxon>
        <taxon>Viridiplantae</taxon>
        <taxon>Streptophyta</taxon>
        <taxon>Embryophyta</taxon>
        <taxon>Tracheophyta</taxon>
        <taxon>Spermatophyta</taxon>
        <taxon>Magnoliopsida</taxon>
        <taxon>eudicotyledons</taxon>
        <taxon>Gunneridae</taxon>
        <taxon>Pentapetalae</taxon>
        <taxon>rosids</taxon>
        <taxon>malvids</taxon>
        <taxon>Malvales</taxon>
        <taxon>Malvaceae</taxon>
        <taxon>Malvoideae</taxon>
        <taxon>Gossypium</taxon>
    </lineage>
</organism>
<comment type="caution">
    <text evidence="3">The sequence shown here is derived from an EMBL/GenBank/DDBJ whole genome shotgun (WGS) entry which is preliminary data.</text>
</comment>
<feature type="region of interest" description="Disordered" evidence="1">
    <location>
        <begin position="1"/>
        <end position="23"/>
    </location>
</feature>
<dbReference type="Pfam" id="PF13456">
    <property type="entry name" value="RVT_3"/>
    <property type="match status" value="1"/>
</dbReference>
<dbReference type="InterPro" id="IPR002156">
    <property type="entry name" value="RNaseH_domain"/>
</dbReference>
<dbReference type="InterPro" id="IPR012337">
    <property type="entry name" value="RNaseH-like_sf"/>
</dbReference>
<keyword evidence="4" id="KW-1185">Reference proteome</keyword>
<dbReference type="GO" id="GO:0003964">
    <property type="term" value="F:RNA-directed DNA polymerase activity"/>
    <property type="evidence" value="ECO:0007669"/>
    <property type="project" value="UniProtKB-KW"/>
</dbReference>
<evidence type="ECO:0000313" key="4">
    <source>
        <dbReference type="Proteomes" id="UP000325315"/>
    </source>
</evidence>
<keyword evidence="3" id="KW-0548">Nucleotidyltransferase</keyword>
<dbReference type="CDD" id="cd06222">
    <property type="entry name" value="RNase_H_like"/>
    <property type="match status" value="1"/>
</dbReference>
<dbReference type="GO" id="GO:0003676">
    <property type="term" value="F:nucleic acid binding"/>
    <property type="evidence" value="ECO:0007669"/>
    <property type="project" value="InterPro"/>
</dbReference>
<dbReference type="EMBL" id="SMMG02000173">
    <property type="protein sequence ID" value="KAA3449628.1"/>
    <property type="molecule type" value="Genomic_DNA"/>
</dbReference>
<feature type="domain" description="Reverse transcriptase" evidence="2">
    <location>
        <begin position="116"/>
        <end position="386"/>
    </location>
</feature>
<accession>A0A5B6TWG0</accession>
<dbReference type="InterPro" id="IPR052343">
    <property type="entry name" value="Retrotransposon-Effector_Assoc"/>
</dbReference>
<evidence type="ECO:0000256" key="1">
    <source>
        <dbReference type="SAM" id="MobiDB-lite"/>
    </source>
</evidence>
<dbReference type="InterPro" id="IPR044730">
    <property type="entry name" value="RNase_H-like_dom_plant"/>
</dbReference>
<dbReference type="InterPro" id="IPR026960">
    <property type="entry name" value="RVT-Znf"/>
</dbReference>
<reference evidence="3" key="1">
    <citation type="submission" date="2019-08" db="EMBL/GenBank/DDBJ databases">
        <authorList>
            <person name="Liu F."/>
        </authorList>
    </citation>
    <scope>NUCLEOTIDE SEQUENCE [LARGE SCALE GENOMIC DNA]</scope>
    <source>
        <strain evidence="3">PA1801</strain>
        <tissue evidence="3">Leaf</tissue>
    </source>
</reference>
<dbReference type="GO" id="GO:0004523">
    <property type="term" value="F:RNA-DNA hybrid ribonuclease activity"/>
    <property type="evidence" value="ECO:0007669"/>
    <property type="project" value="InterPro"/>
</dbReference>
<protein>
    <submittedName>
        <fullName evidence="3">Reverse transcriptase</fullName>
    </submittedName>
</protein>
<dbReference type="InterPro" id="IPR000477">
    <property type="entry name" value="RT_dom"/>
</dbReference>
<evidence type="ECO:0000313" key="3">
    <source>
        <dbReference type="EMBL" id="KAA3449628.1"/>
    </source>
</evidence>
<dbReference type="PANTHER" id="PTHR46890:SF48">
    <property type="entry name" value="RNA-DIRECTED DNA POLYMERASE"/>
    <property type="match status" value="1"/>
</dbReference>
<dbReference type="InterPro" id="IPR036397">
    <property type="entry name" value="RNaseH_sf"/>
</dbReference>
<evidence type="ECO:0000259" key="2">
    <source>
        <dbReference type="PROSITE" id="PS50878"/>
    </source>
</evidence>
<name>A0A5B6TWG0_9ROSI</name>